<protein>
    <recommendedName>
        <fullName evidence="4">Tetratricopeptide repeat protein</fullName>
    </recommendedName>
</protein>
<evidence type="ECO:0000313" key="2">
    <source>
        <dbReference type="EMBL" id="BDA39858.1"/>
    </source>
</evidence>
<evidence type="ECO:0000256" key="1">
    <source>
        <dbReference type="SAM" id="Coils"/>
    </source>
</evidence>
<organism evidence="2 3">
    <name type="scientific">cyanobacterium endosymbiont of Braarudosphaera bigelowii</name>
    <dbReference type="NCBI Taxonomy" id="1285375"/>
    <lineage>
        <taxon>Bacteria</taxon>
        <taxon>Bacillati</taxon>
        <taxon>Cyanobacteriota</taxon>
        <taxon>Cyanophyceae</taxon>
        <taxon>Oscillatoriophycideae</taxon>
        <taxon>Chroococcales</taxon>
        <taxon>Aphanothecaceae</taxon>
        <taxon>Candidatus Atelocyanobacterium</taxon>
        <taxon>Candidatus Atelocyanobacterium thalassae</taxon>
    </lineage>
</organism>
<reference evidence="2 3" key="1">
    <citation type="submission" date="2021-08" db="EMBL/GenBank/DDBJ databases">
        <title>Endosymbiont genome of Braarudosphaera bigelowii.</title>
        <authorList>
            <person name="Suzuki S."/>
            <person name="Ishida K."/>
        </authorList>
    </citation>
    <scope>NUCLEOTIDE SEQUENCE [LARGE SCALE GENOMIC DNA]</scope>
    <source>
        <strain evidence="2">CPSB-1</strain>
    </source>
</reference>
<feature type="coiled-coil region" evidence="1">
    <location>
        <begin position="7"/>
        <end position="34"/>
    </location>
</feature>
<dbReference type="EMBL" id="AP024987">
    <property type="protein sequence ID" value="BDA39858.1"/>
    <property type="molecule type" value="Genomic_DNA"/>
</dbReference>
<accession>A0ABN6K0Z8</accession>
<evidence type="ECO:0008006" key="4">
    <source>
        <dbReference type="Google" id="ProtNLM"/>
    </source>
</evidence>
<dbReference type="Proteomes" id="UP001319803">
    <property type="component" value="Chromosome"/>
</dbReference>
<dbReference type="InterPro" id="IPR011990">
    <property type="entry name" value="TPR-like_helical_dom_sf"/>
</dbReference>
<keyword evidence="3" id="KW-1185">Reference proteome</keyword>
<dbReference type="Gene3D" id="1.25.40.10">
    <property type="entry name" value="Tetratricopeptide repeat domain"/>
    <property type="match status" value="1"/>
</dbReference>
<keyword evidence="1" id="KW-0175">Coiled coil</keyword>
<gene>
    <name evidence="2" type="ORF">CPARK_000069800</name>
</gene>
<name>A0ABN6K0Z8_9CHRO</name>
<dbReference type="SUPFAM" id="SSF48452">
    <property type="entry name" value="TPR-like"/>
    <property type="match status" value="1"/>
</dbReference>
<sequence>MTLTFSNANVKAALKAIESEVATTSEKIEMLIEMATRLQSQARTVEQIQNSIFLYRKGLELNTHDTLLLKARCLSGIGTALRSIPDNGENLLLESRSSYQEALPILEKYASPPEIAETQMNLGIVLQSLVAFNKATIQEAIQIYYKATKIFTGENYPQEFAILQNNIAIAYLSLPIGPDKEKIRYGVAVQSFQSALKWITITNYPSEYAMLQNNLANTLQYLPTSHPIENNLKALKAYDEALKVRTANDTPLEYANTIANKANVLFNLPDNIEHSKVRNFNNLKRCQKYCQEAYAIFTDHKQLEQAHIMNNMLQNVQKELLASSQ</sequence>
<proteinExistence type="predicted"/>
<evidence type="ECO:0000313" key="3">
    <source>
        <dbReference type="Proteomes" id="UP001319803"/>
    </source>
</evidence>
<dbReference type="RefSeq" id="WP_229636853.1">
    <property type="nucleotide sequence ID" value="NZ_AP024987.1"/>
</dbReference>